<gene>
    <name evidence="2" type="ORF">A6302_04352</name>
</gene>
<sequence>MEPAKPTTSKAPAKPAKTTSEQGREDSTSNFDPEDIANLLNKVDPSGGGARRSDRTASLGTATGRASGEMTANEIAALQARIFECWVPPIGANTEGVTVPIRMQLNEDGSLAGAPTAISVPGGPYGQVVAEAALRAIRRCAPYDFLPVEKFDRWSVVNINFTPPASY</sequence>
<comment type="caution">
    <text evidence="2">The sequence shown here is derived from an EMBL/GenBank/DDBJ whole genome shotgun (WGS) entry which is preliminary data.</text>
</comment>
<keyword evidence="3" id="KW-1185">Reference proteome</keyword>
<evidence type="ECO:0000313" key="3">
    <source>
        <dbReference type="Proteomes" id="UP000094622"/>
    </source>
</evidence>
<evidence type="ECO:0008006" key="4">
    <source>
        <dbReference type="Google" id="ProtNLM"/>
    </source>
</evidence>
<proteinExistence type="predicted"/>
<dbReference type="AlphaFoldDB" id="A0A1E3GVD5"/>
<feature type="region of interest" description="Disordered" evidence="1">
    <location>
        <begin position="1"/>
        <end position="68"/>
    </location>
</feature>
<dbReference type="Proteomes" id="UP000094622">
    <property type="component" value="Unassembled WGS sequence"/>
</dbReference>
<protein>
    <recommendedName>
        <fullName evidence="4">Cell envelope integrity inner membrane protein TolA</fullName>
    </recommendedName>
</protein>
<dbReference type="EMBL" id="MCRJ01000199">
    <property type="protein sequence ID" value="ODN68022.1"/>
    <property type="molecule type" value="Genomic_DNA"/>
</dbReference>
<accession>A0A1E3GVD5</accession>
<evidence type="ECO:0000313" key="2">
    <source>
        <dbReference type="EMBL" id="ODN68022.1"/>
    </source>
</evidence>
<evidence type="ECO:0000256" key="1">
    <source>
        <dbReference type="SAM" id="MobiDB-lite"/>
    </source>
</evidence>
<dbReference type="SUPFAM" id="SSF74653">
    <property type="entry name" value="TolA/TonB C-terminal domain"/>
    <property type="match status" value="1"/>
</dbReference>
<organism evidence="2 3">
    <name type="scientific">Methylobrevis pamukkalensis</name>
    <dbReference type="NCBI Taxonomy" id="1439726"/>
    <lineage>
        <taxon>Bacteria</taxon>
        <taxon>Pseudomonadati</taxon>
        <taxon>Pseudomonadota</taxon>
        <taxon>Alphaproteobacteria</taxon>
        <taxon>Hyphomicrobiales</taxon>
        <taxon>Pleomorphomonadaceae</taxon>
        <taxon>Methylobrevis</taxon>
    </lineage>
</organism>
<feature type="compositionally biased region" description="Polar residues" evidence="1">
    <location>
        <begin position="1"/>
        <end position="10"/>
    </location>
</feature>
<reference evidence="2 3" key="1">
    <citation type="submission" date="2016-07" db="EMBL/GenBank/DDBJ databases">
        <title>Draft Genome Sequence of Methylobrevis pamukkalensis PK2.</title>
        <authorList>
            <person name="Vasilenko O.V."/>
            <person name="Doronina N.V."/>
            <person name="Shmareva M.N."/>
            <person name="Tarlachkov S.V."/>
            <person name="Mustakhimov I."/>
            <person name="Trotsenko Y.A."/>
        </authorList>
    </citation>
    <scope>NUCLEOTIDE SEQUENCE [LARGE SCALE GENOMIC DNA]</scope>
    <source>
        <strain evidence="2 3">PK2</strain>
    </source>
</reference>
<name>A0A1E3GVD5_9HYPH</name>
<dbReference type="Gene3D" id="3.30.1150.10">
    <property type="match status" value="1"/>
</dbReference>